<protein>
    <submittedName>
        <fullName evidence="2">Uncharacterized protein</fullName>
    </submittedName>
</protein>
<organism evidence="2 5">
    <name type="scientific">Perkinsus olseni</name>
    <name type="common">Perkinsus atlanticus</name>
    <dbReference type="NCBI Taxonomy" id="32597"/>
    <lineage>
        <taxon>Eukaryota</taxon>
        <taxon>Sar</taxon>
        <taxon>Alveolata</taxon>
        <taxon>Perkinsozoa</taxon>
        <taxon>Perkinsea</taxon>
        <taxon>Perkinsida</taxon>
        <taxon>Perkinsidae</taxon>
        <taxon>Perkinsus</taxon>
    </lineage>
</organism>
<evidence type="ECO:0000313" key="2">
    <source>
        <dbReference type="EMBL" id="KAF4719474.1"/>
    </source>
</evidence>
<comment type="caution">
    <text evidence="2">The sequence shown here is derived from an EMBL/GenBank/DDBJ whole genome shotgun (WGS) entry which is preliminary data.</text>
</comment>
<gene>
    <name evidence="2" type="ORF">FOZ62_018010</name>
    <name evidence="3" type="ORF">FOZ63_024765</name>
</gene>
<evidence type="ECO:0000313" key="5">
    <source>
        <dbReference type="Proteomes" id="UP000574390"/>
    </source>
</evidence>
<accession>A0A7J6RFK3</accession>
<evidence type="ECO:0000313" key="3">
    <source>
        <dbReference type="EMBL" id="KAF4728788.1"/>
    </source>
</evidence>
<feature type="non-terminal residue" evidence="2">
    <location>
        <position position="1"/>
    </location>
</feature>
<dbReference type="Proteomes" id="UP000574390">
    <property type="component" value="Unassembled WGS sequence"/>
</dbReference>
<evidence type="ECO:0000256" key="1">
    <source>
        <dbReference type="SAM" id="MobiDB-lite"/>
    </source>
</evidence>
<feature type="compositionally biased region" description="Low complexity" evidence="1">
    <location>
        <begin position="31"/>
        <end position="50"/>
    </location>
</feature>
<reference evidence="4 5" key="1">
    <citation type="submission" date="2020-04" db="EMBL/GenBank/DDBJ databases">
        <title>Perkinsus olseni comparative genomics.</title>
        <authorList>
            <person name="Bogema D.R."/>
        </authorList>
    </citation>
    <scope>NUCLEOTIDE SEQUENCE [LARGE SCALE GENOMIC DNA]</scope>
    <source>
        <strain evidence="2">ATCC PRA-205</strain>
        <strain evidence="3 4">ATCC PRA-207</strain>
    </source>
</reference>
<name>A0A7J6RFK3_PEROL</name>
<feature type="compositionally biased region" description="Low complexity" evidence="1">
    <location>
        <begin position="1"/>
        <end position="15"/>
    </location>
</feature>
<feature type="region of interest" description="Disordered" evidence="1">
    <location>
        <begin position="1"/>
        <end position="109"/>
    </location>
</feature>
<dbReference type="EMBL" id="JABANO010020266">
    <property type="protein sequence ID" value="KAF4728788.1"/>
    <property type="molecule type" value="Genomic_DNA"/>
</dbReference>
<dbReference type="AlphaFoldDB" id="A0A7J6RFK3"/>
<feature type="non-terminal residue" evidence="2">
    <location>
        <position position="109"/>
    </location>
</feature>
<keyword evidence="4" id="KW-1185">Reference proteome</keyword>
<sequence length="109" mass="10800">PAAQTTTAAKQPGGDLLDDLDSILGMPPPVTSTTAAAVSAPSVPQQQQQEPAKKADPFSGLGLDSLGFSMGPSGAKAPVPSQPAPQTTGSFMDVFSPAPGPSQGRTITA</sequence>
<evidence type="ECO:0000313" key="4">
    <source>
        <dbReference type="Proteomes" id="UP000553632"/>
    </source>
</evidence>
<dbReference type="EMBL" id="JABANM010022514">
    <property type="protein sequence ID" value="KAF4719474.1"/>
    <property type="molecule type" value="Genomic_DNA"/>
</dbReference>
<dbReference type="Proteomes" id="UP000553632">
    <property type="component" value="Unassembled WGS sequence"/>
</dbReference>
<proteinExistence type="predicted"/>